<sequence>MKDEGTQKNCGAFAPLPQRGRGGARLVSLSNQSLPKGVGGEGHPGHPKALSAVPAPSPFNGGKNFCADAYGFLMGMRSSTLTPLPPLPQAGEGATKSRFLALQ</sequence>
<reference evidence="3" key="1">
    <citation type="submission" date="2017-08" db="EMBL/GenBank/DDBJ databases">
        <authorList>
            <person name="Grouzdev D.S."/>
            <person name="Gaisin V.A."/>
            <person name="Rysina M.S."/>
            <person name="Gorlenko V.M."/>
        </authorList>
    </citation>
    <scope>NUCLEOTIDE SEQUENCE [LARGE SCALE GENOMIC DNA]</scope>
    <source>
        <strain evidence="3">Kir15-3F</strain>
    </source>
</reference>
<organism evidence="2 3">
    <name type="scientific">Candidatus Viridilinea mediisalina</name>
    <dbReference type="NCBI Taxonomy" id="2024553"/>
    <lineage>
        <taxon>Bacteria</taxon>
        <taxon>Bacillati</taxon>
        <taxon>Chloroflexota</taxon>
        <taxon>Chloroflexia</taxon>
        <taxon>Chloroflexales</taxon>
        <taxon>Chloroflexineae</taxon>
        <taxon>Oscillochloridaceae</taxon>
        <taxon>Candidatus Viridilinea</taxon>
    </lineage>
</organism>
<name>A0A2A6RF33_9CHLR</name>
<proteinExistence type="predicted"/>
<evidence type="ECO:0000313" key="2">
    <source>
        <dbReference type="EMBL" id="PDW01553.1"/>
    </source>
</evidence>
<dbReference type="Proteomes" id="UP000220527">
    <property type="component" value="Unassembled WGS sequence"/>
</dbReference>
<comment type="caution">
    <text evidence="2">The sequence shown here is derived from an EMBL/GenBank/DDBJ whole genome shotgun (WGS) entry which is preliminary data.</text>
</comment>
<keyword evidence="3" id="KW-1185">Reference proteome</keyword>
<feature type="region of interest" description="Disordered" evidence="1">
    <location>
        <begin position="1"/>
        <end position="52"/>
    </location>
</feature>
<evidence type="ECO:0000313" key="3">
    <source>
        <dbReference type="Proteomes" id="UP000220527"/>
    </source>
</evidence>
<feature type="region of interest" description="Disordered" evidence="1">
    <location>
        <begin position="81"/>
        <end position="103"/>
    </location>
</feature>
<dbReference type="AlphaFoldDB" id="A0A2A6RF33"/>
<accession>A0A2A6RF33</accession>
<dbReference type="EMBL" id="NQWI01000128">
    <property type="protein sequence ID" value="PDW01553.1"/>
    <property type="molecule type" value="Genomic_DNA"/>
</dbReference>
<evidence type="ECO:0000256" key="1">
    <source>
        <dbReference type="SAM" id="MobiDB-lite"/>
    </source>
</evidence>
<protein>
    <submittedName>
        <fullName evidence="2">Uncharacterized protein</fullName>
    </submittedName>
</protein>
<gene>
    <name evidence="2" type="ORF">CJ255_18510</name>
</gene>